<reference evidence="14" key="1">
    <citation type="submission" date="2023-02" db="EMBL/GenBank/DDBJ databases">
        <title>Description of Roseinatronobacter alkalisoli sp. nov., an alkaliphilic bacerium isolated from soda soil.</title>
        <authorList>
            <person name="Wei W."/>
        </authorList>
    </citation>
    <scope>NUCLEOTIDE SEQUENCE</scope>
    <source>
        <strain evidence="14">HJB301</strain>
    </source>
</reference>
<dbReference type="SUPFAM" id="SSF55083">
    <property type="entry name" value="6-hydroxymethyl-7,8-dihydropterin pyrophosphokinase, HPPK"/>
    <property type="match status" value="1"/>
</dbReference>
<evidence type="ECO:0000256" key="4">
    <source>
        <dbReference type="ARBA" id="ARBA00016218"/>
    </source>
</evidence>
<keyword evidence="6" id="KW-0547">Nucleotide-binding</keyword>
<evidence type="ECO:0000256" key="9">
    <source>
        <dbReference type="ARBA" id="ARBA00022909"/>
    </source>
</evidence>
<dbReference type="PANTHER" id="PTHR43071:SF1">
    <property type="entry name" value="2-AMINO-4-HYDROXY-6-HYDROXYMETHYLDIHYDROPTERIDINE PYROPHOSPHOKINASE"/>
    <property type="match status" value="1"/>
</dbReference>
<feature type="domain" description="7,8-dihydro-6-hydroxymethylpterin-pyrophosphokinase" evidence="13">
    <location>
        <begin position="15"/>
        <end position="165"/>
    </location>
</feature>
<keyword evidence="9" id="KW-0289">Folate biosynthesis</keyword>
<dbReference type="CDD" id="cd00483">
    <property type="entry name" value="HPPK"/>
    <property type="match status" value="1"/>
</dbReference>
<protein>
    <recommendedName>
        <fullName evidence="4">2-amino-4-hydroxy-6-hydroxymethyldihydropteridine pyrophosphokinase</fullName>
        <ecNumber evidence="3">2.7.6.3</ecNumber>
    </recommendedName>
    <alternativeName>
        <fullName evidence="11">6-hydroxymethyl-7,8-dihydropterin pyrophosphokinase</fullName>
    </alternativeName>
    <alternativeName>
        <fullName evidence="12">7,8-dihydro-6-hydroxymethylpterin-pyrophosphokinase</fullName>
    </alternativeName>
</protein>
<evidence type="ECO:0000256" key="8">
    <source>
        <dbReference type="ARBA" id="ARBA00022840"/>
    </source>
</evidence>
<comment type="function">
    <text evidence="10">Catalyzes the transfer of pyrophosphate from adenosine triphosphate (ATP) to 6-hydroxymethyl-7,8-dihydropterin, an enzymatic step in folate biosynthesis pathway.</text>
</comment>
<proteinExistence type="inferred from homology"/>
<dbReference type="Proteomes" id="UP001431784">
    <property type="component" value="Unassembled WGS sequence"/>
</dbReference>
<dbReference type="Pfam" id="PF01288">
    <property type="entry name" value="HPPK"/>
    <property type="match status" value="1"/>
</dbReference>
<dbReference type="EC" id="2.7.6.3" evidence="3"/>
<keyword evidence="7" id="KW-0418">Kinase</keyword>
<dbReference type="EMBL" id="JAQZSM010000001">
    <property type="protein sequence ID" value="MDD7969883.1"/>
    <property type="molecule type" value="Genomic_DNA"/>
</dbReference>
<sequence>MLDIANRSEFNPILVALGSNLAGHSDSPIAQLRGAIDEMSKKSFKIIARSRCFRTPCFPAGAGPDFVNAVIVCECDLGPRAVLDALHSIEDAAGRHRSARWQARVLDLDLLAMGGQVLPDMPTYRQWAELEPGQQMKQAPPELILPHPRIQDRGFVLVPLMDVAPDWVHPVSGQTVRAMHAALDPAELAQITPISH</sequence>
<comment type="similarity">
    <text evidence="2">Belongs to the HPPK family.</text>
</comment>
<comment type="pathway">
    <text evidence="1">Cofactor biosynthesis; tetrahydrofolate biosynthesis; 2-amino-4-hydroxy-6-hydroxymethyl-7,8-dihydropteridine diphosphate from 7,8-dihydroneopterin triphosphate: step 4/4.</text>
</comment>
<evidence type="ECO:0000256" key="5">
    <source>
        <dbReference type="ARBA" id="ARBA00022679"/>
    </source>
</evidence>
<evidence type="ECO:0000256" key="11">
    <source>
        <dbReference type="ARBA" id="ARBA00029766"/>
    </source>
</evidence>
<dbReference type="RefSeq" id="WP_274350398.1">
    <property type="nucleotide sequence ID" value="NZ_JAQZSM010000001.1"/>
</dbReference>
<keyword evidence="15" id="KW-1185">Reference proteome</keyword>
<dbReference type="GO" id="GO:0003848">
    <property type="term" value="F:2-amino-4-hydroxy-6-hydroxymethyldihydropteridine diphosphokinase activity"/>
    <property type="evidence" value="ECO:0007669"/>
    <property type="project" value="UniProtKB-EC"/>
</dbReference>
<evidence type="ECO:0000256" key="1">
    <source>
        <dbReference type="ARBA" id="ARBA00005051"/>
    </source>
</evidence>
<dbReference type="PANTHER" id="PTHR43071">
    <property type="entry name" value="2-AMINO-4-HYDROXY-6-HYDROXYMETHYLDIHYDROPTERIDINE PYROPHOSPHOKINASE"/>
    <property type="match status" value="1"/>
</dbReference>
<evidence type="ECO:0000256" key="12">
    <source>
        <dbReference type="ARBA" id="ARBA00033413"/>
    </source>
</evidence>
<dbReference type="Gene3D" id="3.30.70.560">
    <property type="entry name" value="7,8-Dihydro-6-hydroxymethylpterin-pyrophosphokinase HPPK"/>
    <property type="match status" value="1"/>
</dbReference>
<evidence type="ECO:0000256" key="7">
    <source>
        <dbReference type="ARBA" id="ARBA00022777"/>
    </source>
</evidence>
<evidence type="ECO:0000313" key="15">
    <source>
        <dbReference type="Proteomes" id="UP001431784"/>
    </source>
</evidence>
<organism evidence="14 15">
    <name type="scientific">Roseinatronobacter alkalisoli</name>
    <dbReference type="NCBI Taxonomy" id="3028235"/>
    <lineage>
        <taxon>Bacteria</taxon>
        <taxon>Pseudomonadati</taxon>
        <taxon>Pseudomonadota</taxon>
        <taxon>Alphaproteobacteria</taxon>
        <taxon>Rhodobacterales</taxon>
        <taxon>Paracoccaceae</taxon>
        <taxon>Roseinatronobacter</taxon>
    </lineage>
</organism>
<gene>
    <name evidence="14" type="primary">folK</name>
    <name evidence="14" type="ORF">PUT78_02115</name>
</gene>
<dbReference type="InterPro" id="IPR000550">
    <property type="entry name" value="Hppk"/>
</dbReference>
<evidence type="ECO:0000256" key="6">
    <source>
        <dbReference type="ARBA" id="ARBA00022741"/>
    </source>
</evidence>
<dbReference type="InterPro" id="IPR035907">
    <property type="entry name" value="Hppk_sf"/>
</dbReference>
<evidence type="ECO:0000256" key="3">
    <source>
        <dbReference type="ARBA" id="ARBA00013253"/>
    </source>
</evidence>
<evidence type="ECO:0000259" key="13">
    <source>
        <dbReference type="Pfam" id="PF01288"/>
    </source>
</evidence>
<name>A0ABT5T428_9RHOB</name>
<comment type="caution">
    <text evidence="14">The sequence shown here is derived from an EMBL/GenBank/DDBJ whole genome shotgun (WGS) entry which is preliminary data.</text>
</comment>
<keyword evidence="8" id="KW-0067">ATP-binding</keyword>
<evidence type="ECO:0000313" key="14">
    <source>
        <dbReference type="EMBL" id="MDD7969883.1"/>
    </source>
</evidence>
<dbReference type="NCBIfam" id="TIGR01498">
    <property type="entry name" value="folK"/>
    <property type="match status" value="1"/>
</dbReference>
<evidence type="ECO:0000256" key="10">
    <source>
        <dbReference type="ARBA" id="ARBA00029409"/>
    </source>
</evidence>
<accession>A0ABT5T428</accession>
<evidence type="ECO:0000256" key="2">
    <source>
        <dbReference type="ARBA" id="ARBA00005810"/>
    </source>
</evidence>
<keyword evidence="5 14" id="KW-0808">Transferase</keyword>